<feature type="transmembrane region" description="Helical" evidence="1">
    <location>
        <begin position="57"/>
        <end position="79"/>
    </location>
</feature>
<name>A0ABR3EHQ6_9AGAR</name>
<proteinExistence type="predicted"/>
<keyword evidence="1" id="KW-0472">Membrane</keyword>
<comment type="caution">
    <text evidence="2">The sequence shown here is derived from an EMBL/GenBank/DDBJ whole genome shotgun (WGS) entry which is preliminary data.</text>
</comment>
<gene>
    <name evidence="2" type="ORF">V5O48_019674</name>
</gene>
<evidence type="ECO:0000313" key="2">
    <source>
        <dbReference type="EMBL" id="KAL0562413.1"/>
    </source>
</evidence>
<keyword evidence="1" id="KW-1133">Transmembrane helix</keyword>
<accession>A0ABR3EHQ6</accession>
<dbReference type="Proteomes" id="UP001465976">
    <property type="component" value="Unassembled WGS sequence"/>
</dbReference>
<organism evidence="2 3">
    <name type="scientific">Marasmius crinis-equi</name>
    <dbReference type="NCBI Taxonomy" id="585013"/>
    <lineage>
        <taxon>Eukaryota</taxon>
        <taxon>Fungi</taxon>
        <taxon>Dikarya</taxon>
        <taxon>Basidiomycota</taxon>
        <taxon>Agaricomycotina</taxon>
        <taxon>Agaricomycetes</taxon>
        <taxon>Agaricomycetidae</taxon>
        <taxon>Agaricales</taxon>
        <taxon>Marasmiineae</taxon>
        <taxon>Marasmiaceae</taxon>
        <taxon>Marasmius</taxon>
    </lineage>
</organism>
<sequence length="140" mass="15461">MVAIALSIVAASTHHHDLATATREASTIIYLVLTVLQTYQTLMLIRCELAEYIRVSALTTFAGRHGSFILALMSTLLLVRQAFATATMSNLSKEYDEKLWYPLIALPELLCVVLFSLPGLIPTTSKAELPEYSLSKTDSR</sequence>
<protein>
    <submittedName>
        <fullName evidence="2">Uncharacterized protein</fullName>
    </submittedName>
</protein>
<evidence type="ECO:0000256" key="1">
    <source>
        <dbReference type="SAM" id="Phobius"/>
    </source>
</evidence>
<keyword evidence="3" id="KW-1185">Reference proteome</keyword>
<evidence type="ECO:0000313" key="3">
    <source>
        <dbReference type="Proteomes" id="UP001465976"/>
    </source>
</evidence>
<reference evidence="2 3" key="1">
    <citation type="submission" date="2024-02" db="EMBL/GenBank/DDBJ databases">
        <title>A draft genome for the cacao thread blight pathogen Marasmius crinis-equi.</title>
        <authorList>
            <person name="Cohen S.P."/>
            <person name="Baruah I.K."/>
            <person name="Amoako-Attah I."/>
            <person name="Bukari Y."/>
            <person name="Meinhardt L.W."/>
            <person name="Bailey B.A."/>
        </authorList>
    </citation>
    <scope>NUCLEOTIDE SEQUENCE [LARGE SCALE GENOMIC DNA]</scope>
    <source>
        <strain evidence="2 3">GH-76</strain>
    </source>
</reference>
<keyword evidence="1" id="KW-0812">Transmembrane</keyword>
<dbReference type="EMBL" id="JBAHYK010005850">
    <property type="protein sequence ID" value="KAL0562413.1"/>
    <property type="molecule type" value="Genomic_DNA"/>
</dbReference>
<feature type="transmembrane region" description="Helical" evidence="1">
    <location>
        <begin position="99"/>
        <end position="121"/>
    </location>
</feature>